<evidence type="ECO:0000313" key="1">
    <source>
        <dbReference type="EMBL" id="CAG7823424.1"/>
    </source>
</evidence>
<sequence>RGCGRKNLPGVYTRVSSYLKWINAEARKGEWCQRQNNKFLQHFQF</sequence>
<dbReference type="EMBL" id="CAJVCH010529441">
    <property type="protein sequence ID" value="CAG7823424.1"/>
    <property type="molecule type" value="Genomic_DNA"/>
</dbReference>
<comment type="caution">
    <text evidence="1">The sequence shown here is derived from an EMBL/GenBank/DDBJ whole genome shotgun (WGS) entry which is preliminary data.</text>
</comment>
<dbReference type="AlphaFoldDB" id="A0A8J2PIS0"/>
<accession>A0A8J2PIS0</accession>
<keyword evidence="2" id="KW-1185">Reference proteome</keyword>
<name>A0A8J2PIS0_9HEXA</name>
<feature type="non-terminal residue" evidence="1">
    <location>
        <position position="45"/>
    </location>
</feature>
<reference evidence="1" key="1">
    <citation type="submission" date="2021-06" db="EMBL/GenBank/DDBJ databases">
        <authorList>
            <person name="Hodson N. C."/>
            <person name="Mongue J. A."/>
            <person name="Jaron S. K."/>
        </authorList>
    </citation>
    <scope>NUCLEOTIDE SEQUENCE</scope>
</reference>
<evidence type="ECO:0000313" key="2">
    <source>
        <dbReference type="Proteomes" id="UP000708208"/>
    </source>
</evidence>
<gene>
    <name evidence="1" type="ORF">AFUS01_LOCUS33642</name>
</gene>
<organism evidence="1 2">
    <name type="scientific">Allacma fusca</name>
    <dbReference type="NCBI Taxonomy" id="39272"/>
    <lineage>
        <taxon>Eukaryota</taxon>
        <taxon>Metazoa</taxon>
        <taxon>Ecdysozoa</taxon>
        <taxon>Arthropoda</taxon>
        <taxon>Hexapoda</taxon>
        <taxon>Collembola</taxon>
        <taxon>Symphypleona</taxon>
        <taxon>Sminthuridae</taxon>
        <taxon>Allacma</taxon>
    </lineage>
</organism>
<dbReference type="Proteomes" id="UP000708208">
    <property type="component" value="Unassembled WGS sequence"/>
</dbReference>
<dbReference type="OrthoDB" id="6339452at2759"/>
<proteinExistence type="predicted"/>
<evidence type="ECO:0008006" key="3">
    <source>
        <dbReference type="Google" id="ProtNLM"/>
    </source>
</evidence>
<protein>
    <recommendedName>
        <fullName evidence="3">Peptidase S1 domain-containing protein</fullName>
    </recommendedName>
</protein>